<keyword evidence="2" id="KW-1185">Reference proteome</keyword>
<reference evidence="1" key="1">
    <citation type="submission" date="2023-04" db="EMBL/GenBank/DDBJ databases">
        <title>Candida boidinii NBRC 1967.</title>
        <authorList>
            <person name="Ichikawa N."/>
            <person name="Sato H."/>
            <person name="Tonouchi N."/>
        </authorList>
    </citation>
    <scope>NUCLEOTIDE SEQUENCE</scope>
    <source>
        <strain evidence="1">NBRC 1967</strain>
    </source>
</reference>
<sequence>METQVQRFFWDNISLTVSNNGETKTLLDNVTGSLESGEVLAIMGPSGSGKTTLLNILAQRGIPSNGNLTGKVHTDSFEVNSSNIRLFSGYVEQEDRLIGSLTVRQTLDFACRFSDLIAENASDKNEFNENKISFKSNSSTRSERIDEVLNYLGLKDQKDVPVGTPLQKGISGGQKRRLSVGVQLISRPSVLFLDEPTSGLDSTASHQIIYNLKRAAKLLNIIVIISMHQPSNSTFELLDKVLFLSKGKTIYNDYISNLYPYFEKIGFPIPNHCNPPEFILEFINTDFNIQDVEGDMVTDTISSNHEIDHDRTHRDSVELSEFDTIESVSIVEKLNQRWRQEEITLYSTNPNVNENNIKKTVVGRALSYHILWLILDFLHLDSGIISYG</sequence>
<organism evidence="1 2">
    <name type="scientific">Candida boidinii</name>
    <name type="common">Yeast</name>
    <dbReference type="NCBI Taxonomy" id="5477"/>
    <lineage>
        <taxon>Eukaryota</taxon>
        <taxon>Fungi</taxon>
        <taxon>Dikarya</taxon>
        <taxon>Ascomycota</taxon>
        <taxon>Saccharomycotina</taxon>
        <taxon>Pichiomycetes</taxon>
        <taxon>Pichiales</taxon>
        <taxon>Pichiaceae</taxon>
        <taxon>Ogataea</taxon>
        <taxon>Ogataea/Candida clade</taxon>
    </lineage>
</organism>
<name>A0ACB5TN92_CANBO</name>
<evidence type="ECO:0000313" key="1">
    <source>
        <dbReference type="EMBL" id="GME91862.1"/>
    </source>
</evidence>
<comment type="caution">
    <text evidence="1">The sequence shown here is derived from an EMBL/GenBank/DDBJ whole genome shotgun (WGS) entry which is preliminary data.</text>
</comment>
<gene>
    <name evidence="1" type="ORF">Cboi01_000247700</name>
</gene>
<dbReference type="EMBL" id="BSXV01001129">
    <property type="protein sequence ID" value="GME91862.1"/>
    <property type="molecule type" value="Genomic_DNA"/>
</dbReference>
<accession>A0ACB5TN92</accession>
<protein>
    <submittedName>
        <fullName evidence="1">Unnamed protein product</fullName>
    </submittedName>
</protein>
<evidence type="ECO:0000313" key="2">
    <source>
        <dbReference type="Proteomes" id="UP001165101"/>
    </source>
</evidence>
<dbReference type="Proteomes" id="UP001165101">
    <property type="component" value="Unassembled WGS sequence"/>
</dbReference>
<proteinExistence type="predicted"/>